<evidence type="ECO:0000256" key="1">
    <source>
        <dbReference type="SAM" id="Phobius"/>
    </source>
</evidence>
<proteinExistence type="predicted"/>
<keyword evidence="1" id="KW-0472">Membrane</keyword>
<reference evidence="2" key="1">
    <citation type="submission" date="2022-04" db="EMBL/GenBank/DDBJ databases">
        <title>A functionally conserved STORR gene fusion in Papaver species that diverged 16.8 million years ago.</title>
        <authorList>
            <person name="Catania T."/>
        </authorList>
    </citation>
    <scope>NUCLEOTIDE SEQUENCE</scope>
    <source>
        <strain evidence="2">S-188037</strain>
    </source>
</reference>
<organism evidence="2 3">
    <name type="scientific">Papaver atlanticum</name>
    <dbReference type="NCBI Taxonomy" id="357466"/>
    <lineage>
        <taxon>Eukaryota</taxon>
        <taxon>Viridiplantae</taxon>
        <taxon>Streptophyta</taxon>
        <taxon>Embryophyta</taxon>
        <taxon>Tracheophyta</taxon>
        <taxon>Spermatophyta</taxon>
        <taxon>Magnoliopsida</taxon>
        <taxon>Ranunculales</taxon>
        <taxon>Papaveraceae</taxon>
        <taxon>Papaveroideae</taxon>
        <taxon>Papaver</taxon>
    </lineage>
</organism>
<keyword evidence="1" id="KW-1133">Transmembrane helix</keyword>
<name>A0AAD4XWF2_9MAGN</name>
<protein>
    <submittedName>
        <fullName evidence="2">Uncharacterized protein</fullName>
    </submittedName>
</protein>
<keyword evidence="3" id="KW-1185">Reference proteome</keyword>
<feature type="transmembrane region" description="Helical" evidence="1">
    <location>
        <begin position="6"/>
        <end position="25"/>
    </location>
</feature>
<evidence type="ECO:0000313" key="2">
    <source>
        <dbReference type="EMBL" id="KAI3954053.1"/>
    </source>
</evidence>
<dbReference type="Proteomes" id="UP001202328">
    <property type="component" value="Unassembled WGS sequence"/>
</dbReference>
<comment type="caution">
    <text evidence="2">The sequence shown here is derived from an EMBL/GenBank/DDBJ whole genome shotgun (WGS) entry which is preliminary data.</text>
</comment>
<gene>
    <name evidence="2" type="ORF">MKW98_017877</name>
</gene>
<accession>A0AAD4XWF2</accession>
<feature type="non-terminal residue" evidence="2">
    <location>
        <position position="1"/>
    </location>
</feature>
<feature type="non-terminal residue" evidence="2">
    <location>
        <position position="64"/>
    </location>
</feature>
<evidence type="ECO:0000313" key="3">
    <source>
        <dbReference type="Proteomes" id="UP001202328"/>
    </source>
</evidence>
<dbReference type="EMBL" id="JAJJMB010002020">
    <property type="protein sequence ID" value="KAI3954053.1"/>
    <property type="molecule type" value="Genomic_DNA"/>
</dbReference>
<keyword evidence="1" id="KW-0812">Transmembrane</keyword>
<sequence length="64" mass="7357">FLVEMVTIKVLLVVINGGVCFYGYLRWNFRLVPPGLWSVGSVKRPVQWVVPVYISSDEHNILDH</sequence>
<dbReference type="AlphaFoldDB" id="A0AAD4XWF2"/>